<name>A0ABN9WDK8_9DINO</name>
<gene>
    <name evidence="2" type="ORF">PCOR1329_LOCUS65443</name>
</gene>
<accession>A0ABN9WDK8</accession>
<sequence>MLKNFVWAIMDFLTILSCGDNTATCLGMMPVSMLSEALEGSPLSSVSVGPAGLWSLAAATARKQVAMSIKERRSKLKVRNAWLIIERQKAEDGHDVEAIAVLTEEINRVEGQLKVLDEQEKMNHG</sequence>
<keyword evidence="1" id="KW-0732">Signal</keyword>
<protein>
    <submittedName>
        <fullName evidence="2">Uncharacterized protein</fullName>
    </submittedName>
</protein>
<keyword evidence="3" id="KW-1185">Reference proteome</keyword>
<evidence type="ECO:0000256" key="1">
    <source>
        <dbReference type="SAM" id="SignalP"/>
    </source>
</evidence>
<comment type="caution">
    <text evidence="2">The sequence shown here is derived from an EMBL/GenBank/DDBJ whole genome shotgun (WGS) entry which is preliminary data.</text>
</comment>
<reference evidence="2" key="1">
    <citation type="submission" date="2023-10" db="EMBL/GenBank/DDBJ databases">
        <authorList>
            <person name="Chen Y."/>
            <person name="Shah S."/>
            <person name="Dougan E. K."/>
            <person name="Thang M."/>
            <person name="Chan C."/>
        </authorList>
    </citation>
    <scope>NUCLEOTIDE SEQUENCE [LARGE SCALE GENOMIC DNA]</scope>
</reference>
<evidence type="ECO:0000313" key="2">
    <source>
        <dbReference type="EMBL" id="CAK0883173.1"/>
    </source>
</evidence>
<evidence type="ECO:0000313" key="3">
    <source>
        <dbReference type="Proteomes" id="UP001189429"/>
    </source>
</evidence>
<dbReference type="EMBL" id="CAUYUJ010018383">
    <property type="protein sequence ID" value="CAK0883173.1"/>
    <property type="molecule type" value="Genomic_DNA"/>
</dbReference>
<proteinExistence type="predicted"/>
<dbReference type="Proteomes" id="UP001189429">
    <property type="component" value="Unassembled WGS sequence"/>
</dbReference>
<feature type="signal peptide" evidence="1">
    <location>
        <begin position="1"/>
        <end position="19"/>
    </location>
</feature>
<feature type="chain" id="PRO_5046726717" evidence="1">
    <location>
        <begin position="20"/>
        <end position="125"/>
    </location>
</feature>
<organism evidence="2 3">
    <name type="scientific">Prorocentrum cordatum</name>
    <dbReference type="NCBI Taxonomy" id="2364126"/>
    <lineage>
        <taxon>Eukaryota</taxon>
        <taxon>Sar</taxon>
        <taxon>Alveolata</taxon>
        <taxon>Dinophyceae</taxon>
        <taxon>Prorocentrales</taxon>
        <taxon>Prorocentraceae</taxon>
        <taxon>Prorocentrum</taxon>
    </lineage>
</organism>